<gene>
    <name evidence="4" type="ORF">GM1_001_00920</name>
</gene>
<evidence type="ECO:0000256" key="2">
    <source>
        <dbReference type="SAM" id="SignalP"/>
    </source>
</evidence>
<keyword evidence="2" id="KW-0732">Signal</keyword>
<feature type="domain" description="Putative host cell surface-exposed lipoprotein Ltp-like HTH region" evidence="3">
    <location>
        <begin position="132"/>
        <end position="170"/>
    </location>
</feature>
<dbReference type="Pfam" id="PF07553">
    <property type="entry name" value="Lipoprotein_Ltp"/>
    <property type="match status" value="2"/>
</dbReference>
<organism evidence="4 5">
    <name type="scientific">Gordonia malaquae NBRC 108250</name>
    <dbReference type="NCBI Taxonomy" id="1223542"/>
    <lineage>
        <taxon>Bacteria</taxon>
        <taxon>Bacillati</taxon>
        <taxon>Actinomycetota</taxon>
        <taxon>Actinomycetes</taxon>
        <taxon>Mycobacteriales</taxon>
        <taxon>Gordoniaceae</taxon>
        <taxon>Gordonia</taxon>
    </lineage>
</organism>
<reference evidence="4 5" key="1">
    <citation type="submission" date="2013-02" db="EMBL/GenBank/DDBJ databases">
        <title>Whole genome shotgun sequence of Gordonia malaquae NBRC 108250.</title>
        <authorList>
            <person name="Yoshida I."/>
            <person name="Hosoyama A."/>
            <person name="Tsuchikane K."/>
            <person name="Ando Y."/>
            <person name="Baba S."/>
            <person name="Ohji S."/>
            <person name="Hamada M."/>
            <person name="Tamura T."/>
            <person name="Yamazoe A."/>
            <person name="Yamazaki S."/>
            <person name="Fujita N."/>
        </authorList>
    </citation>
    <scope>NUCLEOTIDE SEQUENCE [LARGE SCALE GENOMIC DNA]</scope>
    <source>
        <strain evidence="4 5">NBRC 108250</strain>
    </source>
</reference>
<keyword evidence="5" id="KW-1185">Reference proteome</keyword>
<evidence type="ECO:0000313" key="5">
    <source>
        <dbReference type="Proteomes" id="UP000035009"/>
    </source>
</evidence>
<evidence type="ECO:0000313" key="4">
    <source>
        <dbReference type="EMBL" id="GAC77967.1"/>
    </source>
</evidence>
<dbReference type="InterPro" id="IPR011434">
    <property type="entry name" value="Ltp-like_HTH"/>
</dbReference>
<feature type="chain" id="PRO_5004040799" description="Putative host cell surface-exposed lipoprotein Ltp-like HTH region domain-containing protein" evidence="2">
    <location>
        <begin position="26"/>
        <end position="177"/>
    </location>
</feature>
<proteinExistence type="predicted"/>
<dbReference type="EMBL" id="BAOP01000001">
    <property type="protein sequence ID" value="GAC77967.1"/>
    <property type="molecule type" value="Genomic_DNA"/>
</dbReference>
<dbReference type="Gene3D" id="1.10.10.10">
    <property type="entry name" value="Winged helix-like DNA-binding domain superfamily/Winged helix DNA-binding domain"/>
    <property type="match status" value="2"/>
</dbReference>
<dbReference type="AlphaFoldDB" id="M3URX9"/>
<feature type="region of interest" description="Disordered" evidence="1">
    <location>
        <begin position="46"/>
        <end position="85"/>
    </location>
</feature>
<comment type="caution">
    <text evidence="4">The sequence shown here is derived from an EMBL/GenBank/DDBJ whole genome shotgun (WGS) entry which is preliminary data.</text>
</comment>
<sequence>MMNVRFAAVLGVVSVMILVAGCGSGDDTSAASPTVSTVTATVTETETETSTVAVSPTTTADKTPHATRTTEPVDETTTARGGLTTSQSNAVGKAREYLDISAFSRQGLIDQLEYEGFSTSDAAYAVDYVSPNWTTQAKKKAAEYMGISSFSQQGLIDQLVYEGFTQAQAEAGAASQF</sequence>
<protein>
    <recommendedName>
        <fullName evidence="3">Putative host cell surface-exposed lipoprotein Ltp-like HTH region domain-containing protein</fullName>
    </recommendedName>
</protein>
<dbReference type="eggNOG" id="ENOG5032RWN">
    <property type="taxonomic scope" value="Bacteria"/>
</dbReference>
<dbReference type="STRING" id="410332.SAMN04488550_3355"/>
<feature type="signal peptide" evidence="2">
    <location>
        <begin position="1"/>
        <end position="25"/>
    </location>
</feature>
<feature type="compositionally biased region" description="Low complexity" evidence="1">
    <location>
        <begin position="46"/>
        <end position="80"/>
    </location>
</feature>
<name>M3URX9_GORML</name>
<feature type="domain" description="Putative host cell surface-exposed lipoprotein Ltp-like HTH region" evidence="3">
    <location>
        <begin position="87"/>
        <end position="127"/>
    </location>
</feature>
<dbReference type="InterPro" id="IPR036388">
    <property type="entry name" value="WH-like_DNA-bd_sf"/>
</dbReference>
<dbReference type="Proteomes" id="UP000035009">
    <property type="component" value="Unassembled WGS sequence"/>
</dbReference>
<evidence type="ECO:0000259" key="3">
    <source>
        <dbReference type="Pfam" id="PF07553"/>
    </source>
</evidence>
<accession>M3URX9</accession>
<dbReference type="PROSITE" id="PS51257">
    <property type="entry name" value="PROKAR_LIPOPROTEIN"/>
    <property type="match status" value="1"/>
</dbReference>
<evidence type="ECO:0000256" key="1">
    <source>
        <dbReference type="SAM" id="MobiDB-lite"/>
    </source>
</evidence>